<keyword evidence="7 10" id="KW-0283">Flagellar rotation</keyword>
<evidence type="ECO:0000313" key="11">
    <source>
        <dbReference type="EMBL" id="MRV71439.1"/>
    </source>
</evidence>
<keyword evidence="6 10" id="KW-0812">Transmembrane</keyword>
<keyword evidence="11" id="KW-0282">Flagellum</keyword>
<evidence type="ECO:0000256" key="8">
    <source>
        <dbReference type="ARBA" id="ARBA00022989"/>
    </source>
</evidence>
<accession>A0A7X2IKC9</accession>
<evidence type="ECO:0000256" key="10">
    <source>
        <dbReference type="RuleBase" id="RU364125"/>
    </source>
</evidence>
<keyword evidence="10" id="KW-0997">Cell inner membrane</keyword>
<keyword evidence="12" id="KW-1185">Reference proteome</keyword>
<comment type="subcellular location">
    <subcellularLocation>
        <location evidence="10">Cell inner membrane</location>
    </subcellularLocation>
    <subcellularLocation>
        <location evidence="2">Cell membrane</location>
        <topology evidence="2">Single-pass membrane protein</topology>
    </subcellularLocation>
</comment>
<reference evidence="11 12" key="1">
    <citation type="submission" date="2019-11" db="EMBL/GenBank/DDBJ databases">
        <title>Novel species isolated from a subtropical stream in China.</title>
        <authorList>
            <person name="Lu H."/>
        </authorList>
    </citation>
    <scope>NUCLEOTIDE SEQUENCE [LARGE SCALE GENOMIC DNA]</scope>
    <source>
        <strain evidence="11 12">FT92W</strain>
    </source>
</reference>
<dbReference type="Proteomes" id="UP000446768">
    <property type="component" value="Unassembled WGS sequence"/>
</dbReference>
<evidence type="ECO:0000256" key="4">
    <source>
        <dbReference type="ARBA" id="ARBA00022475"/>
    </source>
</evidence>
<gene>
    <name evidence="11" type="primary">fliL</name>
    <name evidence="11" type="ORF">GJ700_06855</name>
</gene>
<keyword evidence="5 10" id="KW-0145">Chemotaxis</keyword>
<dbReference type="GO" id="GO:0009425">
    <property type="term" value="C:bacterial-type flagellum basal body"/>
    <property type="evidence" value="ECO:0007669"/>
    <property type="project" value="InterPro"/>
</dbReference>
<evidence type="ECO:0000256" key="9">
    <source>
        <dbReference type="ARBA" id="ARBA00023136"/>
    </source>
</evidence>
<dbReference type="PANTHER" id="PTHR35091">
    <property type="entry name" value="FLAGELLAR PROTEIN FLIL"/>
    <property type="match status" value="1"/>
</dbReference>
<keyword evidence="8 10" id="KW-1133">Transmembrane helix</keyword>
<sequence>MKANPKAKAEPKVEAAAPVNSKKKLIIIGGLVAVLAAGGGGAWVMLKGGGDHDEAPAKHSKKKEAKAGPPIYVTIEPFTVNLQPENGEQYLQVAFTLQVAGLEDVDVIKNNMAKVRSRVLLLLSSKKASEINTPEGKQQLSEEILEQIKEPFERRGSEQEVTEVLFTSFIIQ</sequence>
<dbReference type="GO" id="GO:0006935">
    <property type="term" value="P:chemotaxis"/>
    <property type="evidence" value="ECO:0007669"/>
    <property type="project" value="UniProtKB-KW"/>
</dbReference>
<keyword evidence="9 10" id="KW-0472">Membrane</keyword>
<comment type="function">
    <text evidence="1 10">Controls the rotational direction of flagella during chemotaxis.</text>
</comment>
<evidence type="ECO:0000313" key="12">
    <source>
        <dbReference type="Proteomes" id="UP000446768"/>
    </source>
</evidence>
<dbReference type="Pfam" id="PF03748">
    <property type="entry name" value="FliL"/>
    <property type="match status" value="1"/>
</dbReference>
<evidence type="ECO:0000256" key="5">
    <source>
        <dbReference type="ARBA" id="ARBA00022500"/>
    </source>
</evidence>
<feature type="transmembrane region" description="Helical" evidence="10">
    <location>
        <begin position="25"/>
        <end position="46"/>
    </location>
</feature>
<comment type="similarity">
    <text evidence="3 10">Belongs to the FliL family.</text>
</comment>
<dbReference type="NCBIfam" id="NF005435">
    <property type="entry name" value="PRK07021.1"/>
    <property type="match status" value="1"/>
</dbReference>
<evidence type="ECO:0000256" key="2">
    <source>
        <dbReference type="ARBA" id="ARBA00004162"/>
    </source>
</evidence>
<keyword evidence="11" id="KW-0969">Cilium</keyword>
<dbReference type="InterPro" id="IPR005503">
    <property type="entry name" value="FliL"/>
</dbReference>
<organism evidence="11 12">
    <name type="scientific">Pseudoduganella rivuli</name>
    <dbReference type="NCBI Taxonomy" id="2666085"/>
    <lineage>
        <taxon>Bacteria</taxon>
        <taxon>Pseudomonadati</taxon>
        <taxon>Pseudomonadota</taxon>
        <taxon>Betaproteobacteria</taxon>
        <taxon>Burkholderiales</taxon>
        <taxon>Oxalobacteraceae</taxon>
        <taxon>Telluria group</taxon>
        <taxon>Pseudoduganella</taxon>
    </lineage>
</organism>
<dbReference type="AlphaFoldDB" id="A0A7X2IKC9"/>
<evidence type="ECO:0000256" key="1">
    <source>
        <dbReference type="ARBA" id="ARBA00002254"/>
    </source>
</evidence>
<keyword evidence="11" id="KW-0966">Cell projection</keyword>
<dbReference type="EMBL" id="WKJJ01000003">
    <property type="protein sequence ID" value="MRV71439.1"/>
    <property type="molecule type" value="Genomic_DNA"/>
</dbReference>
<keyword evidence="4" id="KW-1003">Cell membrane</keyword>
<evidence type="ECO:0000256" key="7">
    <source>
        <dbReference type="ARBA" id="ARBA00022779"/>
    </source>
</evidence>
<evidence type="ECO:0000256" key="6">
    <source>
        <dbReference type="ARBA" id="ARBA00022692"/>
    </source>
</evidence>
<proteinExistence type="inferred from homology"/>
<dbReference type="PANTHER" id="PTHR35091:SF2">
    <property type="entry name" value="FLAGELLAR PROTEIN FLIL"/>
    <property type="match status" value="1"/>
</dbReference>
<dbReference type="GO" id="GO:0071978">
    <property type="term" value="P:bacterial-type flagellum-dependent swarming motility"/>
    <property type="evidence" value="ECO:0007669"/>
    <property type="project" value="TreeGrafter"/>
</dbReference>
<evidence type="ECO:0000256" key="3">
    <source>
        <dbReference type="ARBA" id="ARBA00008281"/>
    </source>
</evidence>
<comment type="caution">
    <text evidence="11">The sequence shown here is derived from an EMBL/GenBank/DDBJ whole genome shotgun (WGS) entry which is preliminary data.</text>
</comment>
<dbReference type="GO" id="GO:0005886">
    <property type="term" value="C:plasma membrane"/>
    <property type="evidence" value="ECO:0007669"/>
    <property type="project" value="UniProtKB-SubCell"/>
</dbReference>
<protein>
    <recommendedName>
        <fullName evidence="10">Flagellar protein FliL</fullName>
    </recommendedName>
</protein>
<dbReference type="RefSeq" id="WP_154371895.1">
    <property type="nucleotide sequence ID" value="NZ_WKJJ01000003.1"/>
</dbReference>
<name>A0A7X2IKC9_9BURK</name>